<dbReference type="Pfam" id="PF12796">
    <property type="entry name" value="Ank_2"/>
    <property type="match status" value="1"/>
</dbReference>
<dbReference type="AlphaFoldDB" id="A0A9W8ABP8"/>
<dbReference type="Gene3D" id="1.25.40.20">
    <property type="entry name" value="Ankyrin repeat-containing domain"/>
    <property type="match status" value="1"/>
</dbReference>
<dbReference type="Pfam" id="PF01412">
    <property type="entry name" value="ArfGap"/>
    <property type="match status" value="1"/>
</dbReference>
<dbReference type="InterPro" id="IPR045258">
    <property type="entry name" value="ACAP1/2/3-like"/>
</dbReference>
<feature type="region of interest" description="Disordered" evidence="7">
    <location>
        <begin position="793"/>
        <end position="893"/>
    </location>
</feature>
<feature type="repeat" description="ANK" evidence="5">
    <location>
        <begin position="606"/>
        <end position="638"/>
    </location>
</feature>
<dbReference type="PROSITE" id="PS50115">
    <property type="entry name" value="ARFGAP"/>
    <property type="match status" value="1"/>
</dbReference>
<dbReference type="SMART" id="SM00105">
    <property type="entry name" value="ArfGap"/>
    <property type="match status" value="1"/>
</dbReference>
<evidence type="ECO:0000256" key="4">
    <source>
        <dbReference type="ARBA" id="ARBA00022833"/>
    </source>
</evidence>
<name>A0A9W8ABP8_9FUNG</name>
<dbReference type="PROSITE" id="PS50297">
    <property type="entry name" value="ANK_REP_REGION"/>
    <property type="match status" value="1"/>
</dbReference>
<dbReference type="InterPro" id="IPR001849">
    <property type="entry name" value="PH_domain"/>
</dbReference>
<dbReference type="InterPro" id="IPR027267">
    <property type="entry name" value="AH/BAR_dom_sf"/>
</dbReference>
<sequence length="893" mass="98016">MLLDLRDCLRDAPAYRSRLHEQEDFVGRYETAVRGLTKMSRAAAETSKDLSSKYTQFTDELGGFTQSAFDPTDTVGNTVDKFCQTIREIERNRTMQAAQLMDVFVHPLEEFVKHELQPVKDLKKQFDRSSDDYDYTLNKVMAKRPKDPSIPDGERDAQLCKTAYLDKSMQYAIALSDANSVKRLEFVEYVLAFMFTQYAFFHQGYEMLKDLEPMMRELTDHLHQLRAGYRQDIDEAETLKRQLNKDVAADPDAANFIGQGLGPEQFLGSKKANVAIKKSGYLFLRTSYTLMASWNRRYFELQKGSLVHCDRNKEKDQETINLQVSTVKLAPQAERRFCFEIISPTKTYVLQAQSERDLKDWITCIQCAIEQCYYTEKVAGQPMDSPQSVEASPTVAQIDPNASDTSRQEMIDRILAVPGNDHCADCGSQEPAWASINMGTILCIDCSGIHRSLGVHVSKVRSLTLDKWEPEQVQVMLRLGNQVVNNIFEACLGAGPDMPAKITPATPRADKAKWIVDKYVNKSFMEPTDSLADPHQSPFDERMWLAVQHGDLAQALGCIALGANVNYRNETENYKTALHQAALQSSYVSVEFLLHWFADINAVDGDGRTCLHYASAVDDASFVWFLLKKNARLDVMDNDGVQPLDMALEAAHVQVVMALRYATFLRETAGPGDLAHHENNFEFQQVLRPAYPVAPGGKEISAGKPRSVSEVAVQGGFSAVAGGHPTGRRQSFATGTADSAGRTRHVSLMPERAVRPIAVPGFSPPRAVPIATAAAAGTAMVAGGAAIGATAADNGADDDATPNTEAPAAIDSASDTDPEGGKSLSATGATAPVASNAEKKEEAAEVITLPASTDEKQGEVESVDEDKSDDGSDSSSMTDPTAYQELGNASDDE</sequence>
<dbReference type="CDD" id="cd13250">
    <property type="entry name" value="PH_ACAP"/>
    <property type="match status" value="1"/>
</dbReference>
<feature type="compositionally biased region" description="Acidic residues" evidence="7">
    <location>
        <begin position="861"/>
        <end position="872"/>
    </location>
</feature>
<dbReference type="Gene3D" id="1.10.220.150">
    <property type="entry name" value="Arf GTPase activating protein"/>
    <property type="match status" value="1"/>
</dbReference>
<dbReference type="InterPro" id="IPR036770">
    <property type="entry name" value="Ankyrin_rpt-contain_sf"/>
</dbReference>
<dbReference type="PANTHER" id="PTHR23180:SF160">
    <property type="entry name" value="ADP-RIBOSYLATION FACTOR GTPASE-ACTIVATING PROTEIN EFFECTOR PROTEIN 1"/>
    <property type="match status" value="1"/>
</dbReference>
<keyword evidence="5" id="KW-0040">ANK repeat</keyword>
<feature type="compositionally biased region" description="Polar residues" evidence="7">
    <location>
        <begin position="728"/>
        <end position="737"/>
    </location>
</feature>
<dbReference type="SUPFAM" id="SSF50729">
    <property type="entry name" value="PH domain-like"/>
    <property type="match status" value="1"/>
</dbReference>
<dbReference type="SMART" id="SM00233">
    <property type="entry name" value="PH"/>
    <property type="match status" value="1"/>
</dbReference>
<dbReference type="InterPro" id="IPR011993">
    <property type="entry name" value="PH-like_dom_sf"/>
</dbReference>
<dbReference type="EMBL" id="JANBPT010000323">
    <property type="protein sequence ID" value="KAJ1923602.1"/>
    <property type="molecule type" value="Genomic_DNA"/>
</dbReference>
<organism evidence="10 11">
    <name type="scientific">Tieghemiomyces parasiticus</name>
    <dbReference type="NCBI Taxonomy" id="78921"/>
    <lineage>
        <taxon>Eukaryota</taxon>
        <taxon>Fungi</taxon>
        <taxon>Fungi incertae sedis</taxon>
        <taxon>Zoopagomycota</taxon>
        <taxon>Kickxellomycotina</taxon>
        <taxon>Dimargaritomycetes</taxon>
        <taxon>Dimargaritales</taxon>
        <taxon>Dimargaritaceae</taxon>
        <taxon>Tieghemiomyces</taxon>
    </lineage>
</organism>
<dbReference type="Gene3D" id="2.30.29.30">
    <property type="entry name" value="Pleckstrin-homology domain (PH domain)/Phosphotyrosine-binding domain (PTB)"/>
    <property type="match status" value="1"/>
</dbReference>
<keyword evidence="4" id="KW-0862">Zinc</keyword>
<dbReference type="GO" id="GO:0005096">
    <property type="term" value="F:GTPase activator activity"/>
    <property type="evidence" value="ECO:0007669"/>
    <property type="project" value="UniProtKB-KW"/>
</dbReference>
<dbReference type="InterPro" id="IPR037278">
    <property type="entry name" value="ARFGAP/RecO"/>
</dbReference>
<feature type="domain" description="PH" evidence="8">
    <location>
        <begin position="275"/>
        <end position="370"/>
    </location>
</feature>
<proteinExistence type="predicted"/>
<dbReference type="PANTHER" id="PTHR23180">
    <property type="entry name" value="CENTAURIN/ARF"/>
    <property type="match status" value="1"/>
</dbReference>
<evidence type="ECO:0000256" key="7">
    <source>
        <dbReference type="SAM" id="MobiDB-lite"/>
    </source>
</evidence>
<dbReference type="InterPro" id="IPR038508">
    <property type="entry name" value="ArfGAP_dom_sf"/>
</dbReference>
<evidence type="ECO:0000259" key="9">
    <source>
        <dbReference type="PROSITE" id="PS50115"/>
    </source>
</evidence>
<accession>A0A9W8ABP8</accession>
<dbReference type="SUPFAM" id="SSF48403">
    <property type="entry name" value="Ankyrin repeat"/>
    <property type="match status" value="1"/>
</dbReference>
<evidence type="ECO:0000313" key="11">
    <source>
        <dbReference type="Proteomes" id="UP001150569"/>
    </source>
</evidence>
<keyword evidence="2" id="KW-0479">Metal-binding</keyword>
<protein>
    <recommendedName>
        <fullName evidence="12">ArfGap-domain-containing protein</fullName>
    </recommendedName>
</protein>
<keyword evidence="1" id="KW-0343">GTPase activation</keyword>
<gene>
    <name evidence="10" type="ORF">IWQ60_005774</name>
</gene>
<evidence type="ECO:0000256" key="5">
    <source>
        <dbReference type="PROSITE-ProRule" id="PRU00023"/>
    </source>
</evidence>
<evidence type="ECO:0000256" key="3">
    <source>
        <dbReference type="ARBA" id="ARBA00022771"/>
    </source>
</evidence>
<evidence type="ECO:0000259" key="8">
    <source>
        <dbReference type="PROSITE" id="PS50003"/>
    </source>
</evidence>
<keyword evidence="11" id="KW-1185">Reference proteome</keyword>
<dbReference type="PRINTS" id="PR00405">
    <property type="entry name" value="REVINTRACTNG"/>
</dbReference>
<evidence type="ECO:0000256" key="1">
    <source>
        <dbReference type="ARBA" id="ARBA00022468"/>
    </source>
</evidence>
<keyword evidence="3 6" id="KW-0863">Zinc-finger</keyword>
<feature type="region of interest" description="Disordered" evidence="7">
    <location>
        <begin position="719"/>
        <end position="744"/>
    </location>
</feature>
<evidence type="ECO:0000313" key="10">
    <source>
        <dbReference type="EMBL" id="KAJ1923602.1"/>
    </source>
</evidence>
<dbReference type="PROSITE" id="PS50003">
    <property type="entry name" value="PH_DOMAIN"/>
    <property type="match status" value="1"/>
</dbReference>
<evidence type="ECO:0000256" key="6">
    <source>
        <dbReference type="PROSITE-ProRule" id="PRU00288"/>
    </source>
</evidence>
<dbReference type="GO" id="GO:0005737">
    <property type="term" value="C:cytoplasm"/>
    <property type="evidence" value="ECO:0007669"/>
    <property type="project" value="InterPro"/>
</dbReference>
<dbReference type="FunFam" id="1.10.220.150:FF:000009">
    <property type="entry name" value="stromal membrane-associated protein 1 isoform X1"/>
    <property type="match status" value="1"/>
</dbReference>
<dbReference type="OrthoDB" id="10266696at2759"/>
<evidence type="ECO:0008006" key="12">
    <source>
        <dbReference type="Google" id="ProtNLM"/>
    </source>
</evidence>
<reference evidence="10" key="1">
    <citation type="submission" date="2022-07" db="EMBL/GenBank/DDBJ databases">
        <title>Phylogenomic reconstructions and comparative analyses of Kickxellomycotina fungi.</title>
        <authorList>
            <person name="Reynolds N.K."/>
            <person name="Stajich J.E."/>
            <person name="Barry K."/>
            <person name="Grigoriev I.V."/>
            <person name="Crous P."/>
            <person name="Smith M.E."/>
        </authorList>
    </citation>
    <scope>NUCLEOTIDE SEQUENCE</scope>
    <source>
        <strain evidence="10">RSA 861</strain>
    </source>
</reference>
<dbReference type="Gene3D" id="1.20.1270.60">
    <property type="entry name" value="Arfaptin homology (AH) domain/BAR domain"/>
    <property type="match status" value="1"/>
</dbReference>
<dbReference type="Pfam" id="PF16746">
    <property type="entry name" value="BAR_3"/>
    <property type="match status" value="1"/>
</dbReference>
<dbReference type="SUPFAM" id="SSF57863">
    <property type="entry name" value="ArfGap/RecO-like zinc finger"/>
    <property type="match status" value="1"/>
</dbReference>
<dbReference type="Proteomes" id="UP001150569">
    <property type="component" value="Unassembled WGS sequence"/>
</dbReference>
<evidence type="ECO:0000256" key="2">
    <source>
        <dbReference type="ARBA" id="ARBA00022723"/>
    </source>
</evidence>
<dbReference type="PROSITE" id="PS50088">
    <property type="entry name" value="ANK_REPEAT"/>
    <property type="match status" value="2"/>
</dbReference>
<comment type="caution">
    <text evidence="10">The sequence shown here is derived from an EMBL/GenBank/DDBJ whole genome shotgun (WGS) entry which is preliminary data.</text>
</comment>
<dbReference type="SMART" id="SM00248">
    <property type="entry name" value="ANK"/>
    <property type="match status" value="2"/>
</dbReference>
<feature type="repeat" description="ANK" evidence="5">
    <location>
        <begin position="573"/>
        <end position="605"/>
    </location>
</feature>
<dbReference type="InterPro" id="IPR001164">
    <property type="entry name" value="ArfGAP_dom"/>
</dbReference>
<dbReference type="GO" id="GO:0008270">
    <property type="term" value="F:zinc ion binding"/>
    <property type="evidence" value="ECO:0007669"/>
    <property type="project" value="UniProtKB-KW"/>
</dbReference>
<dbReference type="SUPFAM" id="SSF103657">
    <property type="entry name" value="BAR/IMD domain-like"/>
    <property type="match status" value="1"/>
</dbReference>
<dbReference type="InterPro" id="IPR002110">
    <property type="entry name" value="Ankyrin_rpt"/>
</dbReference>
<dbReference type="Pfam" id="PF00169">
    <property type="entry name" value="PH"/>
    <property type="match status" value="1"/>
</dbReference>
<feature type="domain" description="Arf-GAP" evidence="9">
    <location>
        <begin position="408"/>
        <end position="532"/>
    </location>
</feature>
<dbReference type="InterPro" id="IPR004148">
    <property type="entry name" value="BAR_dom"/>
</dbReference>